<evidence type="ECO:0000313" key="1">
    <source>
        <dbReference type="EMBL" id="PCH33666.1"/>
    </source>
</evidence>
<sequence>MVFVESGPDPDALIFMTTFIPSRLRLSLLDAPPEIAPQLANSLKAAFPRRVQFFGANEDGVYVIEVKKVGFSVSETERNCFLACMLQFLKSAGFKLDGSVPLGRRGPLGFGVRRETWIFRGTIPKRPESRQK</sequence>
<evidence type="ECO:0000313" key="2">
    <source>
        <dbReference type="Proteomes" id="UP000218811"/>
    </source>
</evidence>
<keyword evidence="2" id="KW-1185">Reference proteome</keyword>
<accession>A0A2H3IUK8</accession>
<proteinExistence type="predicted"/>
<name>A0A2H3IUK8_WOLCO</name>
<organism evidence="1 2">
    <name type="scientific">Wolfiporia cocos (strain MD-104)</name>
    <name type="common">Brown rot fungus</name>
    <dbReference type="NCBI Taxonomy" id="742152"/>
    <lineage>
        <taxon>Eukaryota</taxon>
        <taxon>Fungi</taxon>
        <taxon>Dikarya</taxon>
        <taxon>Basidiomycota</taxon>
        <taxon>Agaricomycotina</taxon>
        <taxon>Agaricomycetes</taxon>
        <taxon>Polyporales</taxon>
        <taxon>Phaeolaceae</taxon>
        <taxon>Wolfiporia</taxon>
    </lineage>
</organism>
<dbReference type="AlphaFoldDB" id="A0A2H3IUK8"/>
<dbReference type="Proteomes" id="UP000218811">
    <property type="component" value="Unassembled WGS sequence"/>
</dbReference>
<dbReference type="OrthoDB" id="3255427at2759"/>
<gene>
    <name evidence="1" type="ORF">WOLCODRAFT_93934</name>
</gene>
<dbReference type="EMBL" id="KB467831">
    <property type="protein sequence ID" value="PCH33666.1"/>
    <property type="molecule type" value="Genomic_DNA"/>
</dbReference>
<protein>
    <submittedName>
        <fullName evidence="1">Uncharacterized protein</fullName>
    </submittedName>
</protein>
<reference evidence="1 2" key="1">
    <citation type="journal article" date="2012" name="Science">
        <title>The Paleozoic origin of enzymatic lignin decomposition reconstructed from 31 fungal genomes.</title>
        <authorList>
            <person name="Floudas D."/>
            <person name="Binder M."/>
            <person name="Riley R."/>
            <person name="Barry K."/>
            <person name="Blanchette R.A."/>
            <person name="Henrissat B."/>
            <person name="Martinez A.T."/>
            <person name="Otillar R."/>
            <person name="Spatafora J.W."/>
            <person name="Yadav J.S."/>
            <person name="Aerts A."/>
            <person name="Benoit I."/>
            <person name="Boyd A."/>
            <person name="Carlson A."/>
            <person name="Copeland A."/>
            <person name="Coutinho P.M."/>
            <person name="de Vries R.P."/>
            <person name="Ferreira P."/>
            <person name="Findley K."/>
            <person name="Foster B."/>
            <person name="Gaskell J."/>
            <person name="Glotzer D."/>
            <person name="Gorecki P."/>
            <person name="Heitman J."/>
            <person name="Hesse C."/>
            <person name="Hori C."/>
            <person name="Igarashi K."/>
            <person name="Jurgens J.A."/>
            <person name="Kallen N."/>
            <person name="Kersten P."/>
            <person name="Kohler A."/>
            <person name="Kuees U."/>
            <person name="Kumar T.K.A."/>
            <person name="Kuo A."/>
            <person name="LaButti K."/>
            <person name="Larrondo L.F."/>
            <person name="Lindquist E."/>
            <person name="Ling A."/>
            <person name="Lombard V."/>
            <person name="Lucas S."/>
            <person name="Lundell T."/>
            <person name="Martin R."/>
            <person name="McLaughlin D.J."/>
            <person name="Morgenstern I."/>
            <person name="Morin E."/>
            <person name="Murat C."/>
            <person name="Nagy L.G."/>
            <person name="Nolan M."/>
            <person name="Ohm R.A."/>
            <person name="Patyshakuliyeva A."/>
            <person name="Rokas A."/>
            <person name="Ruiz-Duenas F.J."/>
            <person name="Sabat G."/>
            <person name="Salamov A."/>
            <person name="Samejima M."/>
            <person name="Schmutz J."/>
            <person name="Slot J.C."/>
            <person name="St John F."/>
            <person name="Stenlid J."/>
            <person name="Sun H."/>
            <person name="Sun S."/>
            <person name="Syed K."/>
            <person name="Tsang A."/>
            <person name="Wiebenga A."/>
            <person name="Young D."/>
            <person name="Pisabarro A."/>
            <person name="Eastwood D.C."/>
            <person name="Martin F."/>
            <person name="Cullen D."/>
            <person name="Grigoriev I.V."/>
            <person name="Hibbett D.S."/>
        </authorList>
    </citation>
    <scope>NUCLEOTIDE SEQUENCE [LARGE SCALE GENOMIC DNA]</scope>
    <source>
        <strain evidence="1 2">MD-104</strain>
    </source>
</reference>